<name>A0ABW0FZV1_9CAUL</name>
<keyword evidence="1" id="KW-0238">DNA-binding</keyword>
<keyword evidence="4" id="KW-1185">Reference proteome</keyword>
<evidence type="ECO:0000313" key="4">
    <source>
        <dbReference type="Proteomes" id="UP001596152"/>
    </source>
</evidence>
<comment type="caution">
    <text evidence="3">The sequence shown here is derived from an EMBL/GenBank/DDBJ whole genome shotgun (WGS) entry which is preliminary data.</text>
</comment>
<dbReference type="Gene3D" id="1.10.357.10">
    <property type="entry name" value="Tetracycline Repressor, domain 2"/>
    <property type="match status" value="1"/>
</dbReference>
<evidence type="ECO:0000259" key="2">
    <source>
        <dbReference type="Pfam" id="PF00440"/>
    </source>
</evidence>
<dbReference type="PANTHER" id="PTHR30055:SF226">
    <property type="entry name" value="HTH-TYPE TRANSCRIPTIONAL REGULATOR PKSA"/>
    <property type="match status" value="1"/>
</dbReference>
<feature type="domain" description="HTH tetR-type" evidence="2">
    <location>
        <begin position="39"/>
        <end position="80"/>
    </location>
</feature>
<organism evidence="3 4">
    <name type="scientific">Brevundimonas staleyi</name>
    <dbReference type="NCBI Taxonomy" id="74326"/>
    <lineage>
        <taxon>Bacteria</taxon>
        <taxon>Pseudomonadati</taxon>
        <taxon>Pseudomonadota</taxon>
        <taxon>Alphaproteobacteria</taxon>
        <taxon>Caulobacterales</taxon>
        <taxon>Caulobacteraceae</taxon>
        <taxon>Brevundimonas</taxon>
    </lineage>
</organism>
<dbReference type="Proteomes" id="UP001596152">
    <property type="component" value="Unassembled WGS sequence"/>
</dbReference>
<dbReference type="EMBL" id="JBHSLF010000056">
    <property type="protein sequence ID" value="MFC5346292.1"/>
    <property type="molecule type" value="Genomic_DNA"/>
</dbReference>
<reference evidence="4" key="1">
    <citation type="journal article" date="2019" name="Int. J. Syst. Evol. Microbiol.">
        <title>The Global Catalogue of Microorganisms (GCM) 10K type strain sequencing project: providing services to taxonomists for standard genome sequencing and annotation.</title>
        <authorList>
            <consortium name="The Broad Institute Genomics Platform"/>
            <consortium name="The Broad Institute Genome Sequencing Center for Infectious Disease"/>
            <person name="Wu L."/>
            <person name="Ma J."/>
        </authorList>
    </citation>
    <scope>NUCLEOTIDE SEQUENCE [LARGE SCALE GENOMIC DNA]</scope>
    <source>
        <strain evidence="4">JCM 12125</strain>
    </source>
</reference>
<accession>A0ABW0FZV1</accession>
<dbReference type="InterPro" id="IPR050109">
    <property type="entry name" value="HTH-type_TetR-like_transc_reg"/>
</dbReference>
<dbReference type="SUPFAM" id="SSF46689">
    <property type="entry name" value="Homeodomain-like"/>
    <property type="match status" value="1"/>
</dbReference>
<evidence type="ECO:0000313" key="3">
    <source>
        <dbReference type="EMBL" id="MFC5346292.1"/>
    </source>
</evidence>
<dbReference type="InterPro" id="IPR001647">
    <property type="entry name" value="HTH_TetR"/>
</dbReference>
<dbReference type="InterPro" id="IPR009057">
    <property type="entry name" value="Homeodomain-like_sf"/>
</dbReference>
<dbReference type="RefSeq" id="WP_374036806.1">
    <property type="nucleotide sequence ID" value="NZ_CP169082.1"/>
</dbReference>
<dbReference type="PANTHER" id="PTHR30055">
    <property type="entry name" value="HTH-TYPE TRANSCRIPTIONAL REGULATOR RUTR"/>
    <property type="match status" value="1"/>
</dbReference>
<evidence type="ECO:0000256" key="1">
    <source>
        <dbReference type="ARBA" id="ARBA00023125"/>
    </source>
</evidence>
<sequence>MSDVVQPFRSSAEFLATYAVKPPGRRKQAKARTLQKVKDAARALFDTLGYDATTMRDVARHTGMSTGAVFASFPDGKDQMWTEVMGCPPPTMHLAEEIARLQVSRPDYRWLLKFDGRDHVAQVQHPDFDPTTPASPLAWYGRAASPGEALRLARLAADKAEGNAK</sequence>
<gene>
    <name evidence="3" type="ORF">ACFPIE_20440</name>
</gene>
<proteinExistence type="predicted"/>
<protein>
    <submittedName>
        <fullName evidence="3">TetR/AcrR family transcriptional regulator</fullName>
    </submittedName>
</protein>
<dbReference type="Pfam" id="PF00440">
    <property type="entry name" value="TetR_N"/>
    <property type="match status" value="1"/>
</dbReference>